<reference evidence="13 14" key="1">
    <citation type="journal article" date="2011" name="Mol. Biol. Evol.">
        <title>Unity in variety--the pan-genome of the Chlamydiae.</title>
        <authorList>
            <person name="Collingro A."/>
            <person name="Tischler P."/>
            <person name="Weinmaier T."/>
            <person name="Penz T."/>
            <person name="Heinz E."/>
            <person name="Brunham R.C."/>
            <person name="Read T.D."/>
            <person name="Bavoil P.M."/>
            <person name="Sachse K."/>
            <person name="Kahane S."/>
            <person name="Friedman M.G."/>
            <person name="Rattei T."/>
            <person name="Myers G.S."/>
            <person name="Horn M."/>
        </authorList>
    </citation>
    <scope>NUCLEOTIDE SEQUENCE [LARGE SCALE GENOMIC DNA]</scope>
    <source>
        <strain evidence="14">UV7</strain>
    </source>
</reference>
<dbReference type="NCBIfam" id="NF004231">
    <property type="entry name" value="PRK05679.1"/>
    <property type="match status" value="1"/>
</dbReference>
<evidence type="ECO:0000256" key="5">
    <source>
        <dbReference type="ARBA" id="ARBA00023002"/>
    </source>
</evidence>
<dbReference type="InterPro" id="IPR011576">
    <property type="entry name" value="Pyridox_Oxase_N"/>
</dbReference>
<evidence type="ECO:0000259" key="12">
    <source>
        <dbReference type="Pfam" id="PF10590"/>
    </source>
</evidence>
<evidence type="ECO:0000259" key="11">
    <source>
        <dbReference type="Pfam" id="PF01243"/>
    </source>
</evidence>
<keyword evidence="4 10" id="KW-0288">FMN</keyword>
<evidence type="ECO:0000313" key="13">
    <source>
        <dbReference type="EMBL" id="CCB87419.1"/>
    </source>
</evidence>
<evidence type="ECO:0000256" key="1">
    <source>
        <dbReference type="ARBA" id="ARBA00007301"/>
    </source>
</evidence>
<feature type="binding site" evidence="10">
    <location>
        <position position="186"/>
    </location>
    <ligand>
        <name>FMN</name>
        <dbReference type="ChEBI" id="CHEBI:58210"/>
    </ligand>
</feature>
<evidence type="ECO:0000256" key="9">
    <source>
        <dbReference type="PIRSR" id="PIRSR000190-1"/>
    </source>
</evidence>
<dbReference type="Proteomes" id="UP000000495">
    <property type="component" value="Chromosome"/>
</dbReference>
<evidence type="ECO:0000256" key="7">
    <source>
        <dbReference type="ARBA" id="ARBA00060587"/>
    </source>
</evidence>
<name>F8L2A6_PARAV</name>
<feature type="binding site" evidence="10">
    <location>
        <position position="83"/>
    </location>
    <ligand>
        <name>FMN</name>
        <dbReference type="ChEBI" id="CHEBI:58210"/>
    </ligand>
</feature>
<dbReference type="STRING" id="765952.PUV_24690"/>
<feature type="binding site" evidence="9">
    <location>
        <begin position="9"/>
        <end position="12"/>
    </location>
    <ligand>
        <name>substrate</name>
    </ligand>
</feature>
<dbReference type="EC" id="1.4.3.5" evidence="8"/>
<accession>F8L2A6</accession>
<gene>
    <name evidence="13" type="primary">pdxH</name>
    <name evidence="13" type="ordered locus">PUV_24690</name>
</gene>
<protein>
    <recommendedName>
        <fullName evidence="8">Pyridoxamine 5'-phosphate oxidase</fullName>
        <ecNumber evidence="8">1.4.3.5</ecNumber>
    </recommendedName>
</protein>
<evidence type="ECO:0000256" key="10">
    <source>
        <dbReference type="PIRSR" id="PIRSR000190-2"/>
    </source>
</evidence>
<keyword evidence="3" id="KW-0285">Flavoprotein</keyword>
<feature type="binding site" evidence="10">
    <location>
        <begin position="62"/>
        <end position="67"/>
    </location>
    <ligand>
        <name>FMN</name>
        <dbReference type="ChEBI" id="CHEBI:58210"/>
    </ligand>
</feature>
<organism evidence="13 14">
    <name type="scientific">Parachlamydia acanthamoebae (strain UV7)</name>
    <dbReference type="NCBI Taxonomy" id="765952"/>
    <lineage>
        <taxon>Bacteria</taxon>
        <taxon>Pseudomonadati</taxon>
        <taxon>Chlamydiota</taxon>
        <taxon>Chlamydiia</taxon>
        <taxon>Parachlamydiales</taxon>
        <taxon>Parachlamydiaceae</taxon>
        <taxon>Parachlamydia</taxon>
    </lineage>
</organism>
<evidence type="ECO:0000256" key="8">
    <source>
        <dbReference type="NCBIfam" id="TIGR00558"/>
    </source>
</evidence>
<evidence type="ECO:0000256" key="2">
    <source>
        <dbReference type="ARBA" id="ARBA00011738"/>
    </source>
</evidence>
<feature type="binding site" evidence="9">
    <location>
        <position position="128"/>
    </location>
    <ligand>
        <name>substrate</name>
    </ligand>
</feature>
<keyword evidence="14" id="KW-1185">Reference proteome</keyword>
<comment type="subunit">
    <text evidence="2">Homodimer.</text>
</comment>
<dbReference type="HAMAP" id="MF_01629">
    <property type="entry name" value="PdxH"/>
    <property type="match status" value="1"/>
</dbReference>
<evidence type="ECO:0000313" key="14">
    <source>
        <dbReference type="Proteomes" id="UP000000495"/>
    </source>
</evidence>
<evidence type="ECO:0000256" key="3">
    <source>
        <dbReference type="ARBA" id="ARBA00022630"/>
    </source>
</evidence>
<dbReference type="eggNOG" id="COG0259">
    <property type="taxonomic scope" value="Bacteria"/>
</dbReference>
<evidence type="ECO:0000256" key="4">
    <source>
        <dbReference type="ARBA" id="ARBA00022643"/>
    </source>
</evidence>
<feature type="binding site" evidence="10">
    <location>
        <begin position="77"/>
        <end position="78"/>
    </location>
    <ligand>
        <name>FMN</name>
        <dbReference type="ChEBI" id="CHEBI:58210"/>
    </ligand>
</feature>
<dbReference type="Pfam" id="PF10590">
    <property type="entry name" value="PNP_phzG_C"/>
    <property type="match status" value="1"/>
</dbReference>
<dbReference type="InterPro" id="IPR019576">
    <property type="entry name" value="Pyridoxamine_oxidase_dimer_C"/>
</dbReference>
<feature type="domain" description="Pyridoxine 5'-phosphate oxidase dimerisation C-terminal" evidence="12">
    <location>
        <begin position="173"/>
        <end position="215"/>
    </location>
</feature>
<proteinExistence type="inferred from homology"/>
<keyword evidence="5 13" id="KW-0560">Oxidoreductase</keyword>
<evidence type="ECO:0000256" key="6">
    <source>
        <dbReference type="ARBA" id="ARBA00023096"/>
    </source>
</evidence>
<dbReference type="RefSeq" id="WP_013925578.1">
    <property type="nucleotide sequence ID" value="NC_015702.1"/>
</dbReference>
<feature type="binding site" evidence="9">
    <location>
        <begin position="192"/>
        <end position="194"/>
    </location>
    <ligand>
        <name>substrate</name>
    </ligand>
</feature>
<dbReference type="NCBIfam" id="TIGR00558">
    <property type="entry name" value="pdxH"/>
    <property type="match status" value="1"/>
</dbReference>
<feature type="binding site" evidence="9">
    <location>
        <position position="124"/>
    </location>
    <ligand>
        <name>substrate</name>
    </ligand>
</feature>
<dbReference type="HOGENOM" id="CLU_032263_2_2_0"/>
<dbReference type="GO" id="GO:0010181">
    <property type="term" value="F:FMN binding"/>
    <property type="evidence" value="ECO:0007669"/>
    <property type="project" value="UniProtKB-UniRule"/>
</dbReference>
<dbReference type="GO" id="GO:0008615">
    <property type="term" value="P:pyridoxine biosynthetic process"/>
    <property type="evidence" value="ECO:0007669"/>
    <property type="project" value="UniProtKB-UniRule"/>
</dbReference>
<dbReference type="InterPro" id="IPR019740">
    <property type="entry name" value="Pyridox_Oxase_CS"/>
</dbReference>
<dbReference type="GO" id="GO:0004733">
    <property type="term" value="F:pyridoxamine phosphate oxidase activity"/>
    <property type="evidence" value="ECO:0007669"/>
    <property type="project" value="UniProtKB-UniRule"/>
</dbReference>
<comment type="pathway">
    <text evidence="7">Cofactor metabolism.</text>
</comment>
<sequence>MEEKNQPMRREYAKLELRRKDLLANPVEQFHRWFQEAIKEEKTEPNAMTLSTANLAGRPSSRIVLLKYFDRQGFVFFTNLESRKARELQENPLGAINFFWNTLERQVNIEGSVVLLPSAESRDYFSNRPRASQIGAWASRQDVELKSREQLEQTYAQLLKQYEGQQIPLPPFWGGFRLIPSRFEFWQGRTNRLHDRFEYTFQLQQNQWEIRRLSP</sequence>
<feature type="binding site" evidence="10">
    <location>
        <position position="106"/>
    </location>
    <ligand>
        <name>FMN</name>
        <dbReference type="ChEBI" id="CHEBI:58210"/>
    </ligand>
</feature>
<dbReference type="InterPro" id="IPR012349">
    <property type="entry name" value="Split_barrel_FMN-bd"/>
</dbReference>
<feature type="binding site" evidence="10">
    <location>
        <position position="84"/>
    </location>
    <ligand>
        <name>FMN</name>
        <dbReference type="ChEBI" id="CHEBI:58210"/>
    </ligand>
</feature>
<dbReference type="PANTHER" id="PTHR10851:SF0">
    <property type="entry name" value="PYRIDOXINE-5'-PHOSPHATE OXIDASE"/>
    <property type="match status" value="1"/>
</dbReference>
<dbReference type="KEGG" id="puv:PUV_24690"/>
<dbReference type="InterPro" id="IPR000659">
    <property type="entry name" value="Pyridox_Oxase"/>
</dbReference>
<dbReference type="Pfam" id="PF01243">
    <property type="entry name" value="PNPOx_N"/>
    <property type="match status" value="1"/>
</dbReference>
<dbReference type="PROSITE" id="PS01064">
    <property type="entry name" value="PYRIDOX_OXIDASE"/>
    <property type="match status" value="1"/>
</dbReference>
<dbReference type="PIRSF" id="PIRSF000190">
    <property type="entry name" value="Pyd_amn-ph_oxd"/>
    <property type="match status" value="1"/>
</dbReference>
<dbReference type="AlphaFoldDB" id="F8L2A6"/>
<dbReference type="SUPFAM" id="SSF50475">
    <property type="entry name" value="FMN-binding split barrel"/>
    <property type="match status" value="1"/>
</dbReference>
<dbReference type="Gene3D" id="2.30.110.10">
    <property type="entry name" value="Electron Transport, Fmn-binding Protein, Chain A"/>
    <property type="match status" value="1"/>
</dbReference>
<dbReference type="PANTHER" id="PTHR10851">
    <property type="entry name" value="PYRIDOXINE-5-PHOSPHATE OXIDASE"/>
    <property type="match status" value="1"/>
</dbReference>
<feature type="binding site" evidence="9">
    <location>
        <position position="132"/>
    </location>
    <ligand>
        <name>substrate</name>
    </ligand>
</feature>
<comment type="similarity">
    <text evidence="1">Belongs to the pyridoxamine 5'-phosphate oxidase family.</text>
</comment>
<feature type="binding site" evidence="10">
    <location>
        <position position="196"/>
    </location>
    <ligand>
        <name>FMN</name>
        <dbReference type="ChEBI" id="CHEBI:58210"/>
    </ligand>
</feature>
<dbReference type="FunFam" id="2.30.110.10:FF:000020">
    <property type="entry name" value="PNPO isoform 11"/>
    <property type="match status" value="1"/>
</dbReference>
<keyword evidence="6" id="KW-0664">Pyridoxine biosynthesis</keyword>
<dbReference type="EMBL" id="FR872580">
    <property type="protein sequence ID" value="CCB87419.1"/>
    <property type="molecule type" value="Genomic_DNA"/>
</dbReference>
<feature type="domain" description="Pyridoxamine 5'-phosphate oxidase N-terminal" evidence="11">
    <location>
        <begin position="35"/>
        <end position="158"/>
    </location>
</feature>
<comment type="cofactor">
    <cofactor evidence="10">
        <name>FMN</name>
        <dbReference type="ChEBI" id="CHEBI:58210"/>
    </cofactor>
    <text evidence="10">Binds 1 FMN per subunit.</text>
</comment>
<feature type="binding site" evidence="9">
    <location>
        <position position="67"/>
    </location>
    <ligand>
        <name>substrate</name>
    </ligand>
</feature>